<keyword evidence="6" id="KW-0966">Cell projection</keyword>
<dbReference type="KEGG" id="aaf:AURANDRAFT_31144"/>
<dbReference type="PANTHER" id="PTHR13376:SF0">
    <property type="entry name" value="INTRAFLAGELLAR TRANSPORT PROTEIN 46 HOMOLOG"/>
    <property type="match status" value="1"/>
</dbReference>
<evidence type="ECO:0000256" key="3">
    <source>
        <dbReference type="ARBA" id="ARBA00022490"/>
    </source>
</evidence>
<dbReference type="GO" id="GO:0031514">
    <property type="term" value="C:motile cilium"/>
    <property type="evidence" value="ECO:0007669"/>
    <property type="project" value="TreeGrafter"/>
</dbReference>
<evidence type="ECO:0000256" key="5">
    <source>
        <dbReference type="ARBA" id="ARBA00023212"/>
    </source>
</evidence>
<evidence type="ECO:0000256" key="7">
    <source>
        <dbReference type="SAM" id="MobiDB-lite"/>
    </source>
</evidence>
<evidence type="ECO:0000256" key="2">
    <source>
        <dbReference type="ARBA" id="ARBA00007700"/>
    </source>
</evidence>
<protein>
    <recommendedName>
        <fullName evidence="10">Intraflagellar transport protein 46 homolog</fullName>
    </recommendedName>
</protein>
<dbReference type="OMA" id="QYIRRYT"/>
<evidence type="ECO:0000313" key="9">
    <source>
        <dbReference type="Proteomes" id="UP000002729"/>
    </source>
</evidence>
<dbReference type="GeneID" id="20220984"/>
<evidence type="ECO:0000256" key="6">
    <source>
        <dbReference type="ARBA" id="ARBA00023273"/>
    </source>
</evidence>
<keyword evidence="5" id="KW-0206">Cytoskeleton</keyword>
<dbReference type="GO" id="GO:0042073">
    <property type="term" value="P:intraciliary transport"/>
    <property type="evidence" value="ECO:0007669"/>
    <property type="project" value="InterPro"/>
</dbReference>
<evidence type="ECO:0000256" key="1">
    <source>
        <dbReference type="ARBA" id="ARBA00004120"/>
    </source>
</evidence>
<comment type="similarity">
    <text evidence="2">Belongs to the IFT46 family.</text>
</comment>
<dbReference type="AlphaFoldDB" id="F0YHZ8"/>
<gene>
    <name evidence="8" type="ORF">AURANDRAFT_31144</name>
</gene>
<evidence type="ECO:0000256" key="4">
    <source>
        <dbReference type="ARBA" id="ARBA00023069"/>
    </source>
</evidence>
<dbReference type="InterPro" id="IPR022088">
    <property type="entry name" value="Intraflagellar_transp_cmplxB"/>
</dbReference>
<dbReference type="InParanoid" id="F0YHZ8"/>
<keyword evidence="9" id="KW-1185">Reference proteome</keyword>
<keyword evidence="3" id="KW-0963">Cytoplasm</keyword>
<comment type="subcellular location">
    <subcellularLocation>
        <location evidence="1">Cytoplasm</location>
        <location evidence="1">Cytoskeleton</location>
        <location evidence="1">Cilium basal body</location>
    </subcellularLocation>
</comment>
<proteinExistence type="inferred from homology"/>
<evidence type="ECO:0000313" key="8">
    <source>
        <dbReference type="EMBL" id="EGB05321.1"/>
    </source>
</evidence>
<dbReference type="Proteomes" id="UP000002729">
    <property type="component" value="Unassembled WGS sequence"/>
</dbReference>
<organism evidence="9">
    <name type="scientific">Aureococcus anophagefferens</name>
    <name type="common">Harmful bloom alga</name>
    <dbReference type="NCBI Taxonomy" id="44056"/>
    <lineage>
        <taxon>Eukaryota</taxon>
        <taxon>Sar</taxon>
        <taxon>Stramenopiles</taxon>
        <taxon>Ochrophyta</taxon>
        <taxon>Pelagophyceae</taxon>
        <taxon>Pelagomonadales</taxon>
        <taxon>Pelagomonadaceae</taxon>
        <taxon>Aureococcus</taxon>
    </lineage>
</organism>
<dbReference type="PANTHER" id="PTHR13376">
    <property type="entry name" value="INTRAFLAGELLAR TRANSPORT PROTEIN 46 HOMOLOG"/>
    <property type="match status" value="1"/>
</dbReference>
<evidence type="ECO:0008006" key="10">
    <source>
        <dbReference type="Google" id="ProtNLM"/>
    </source>
</evidence>
<dbReference type="GO" id="GO:0060271">
    <property type="term" value="P:cilium assembly"/>
    <property type="evidence" value="ECO:0007669"/>
    <property type="project" value="TreeGrafter"/>
</dbReference>
<dbReference type="GO" id="GO:0030992">
    <property type="term" value="C:intraciliary transport particle B"/>
    <property type="evidence" value="ECO:0007669"/>
    <property type="project" value="TreeGrafter"/>
</dbReference>
<keyword evidence="4" id="KW-0969">Cilium</keyword>
<sequence length="255" mass="27787">MTGGDGGSDSDESEESGKGGGGGAASAAPAVEGAYNAKDYSDLNVSADVRDLFQYIGRYNAHEVELDSTLKCFIPDYIPAVGEMDAFIKVPRPDGERDELGLQVLDEPAAAQSDATVLELQLRAVSKKQHGDVAIRSIEHAAKNPLEIERWIKSIEDLHRSKPPPQVNYRKAMPDIDKLMEEWPSEFEDMLRGVALPTADLECSLPELARIACSIMDIPVYDNLVESLHVLFSVYLEFSDNVHFAAARTAPPQGA</sequence>
<reference evidence="8 9" key="1">
    <citation type="journal article" date="2011" name="Proc. Natl. Acad. Sci. U.S.A.">
        <title>Niche of harmful alga Aureococcus anophagefferens revealed through ecogenomics.</title>
        <authorList>
            <person name="Gobler C.J."/>
            <person name="Berry D.L."/>
            <person name="Dyhrman S.T."/>
            <person name="Wilhelm S.W."/>
            <person name="Salamov A."/>
            <person name="Lobanov A.V."/>
            <person name="Zhang Y."/>
            <person name="Collier J.L."/>
            <person name="Wurch L.L."/>
            <person name="Kustka A.B."/>
            <person name="Dill B.D."/>
            <person name="Shah M."/>
            <person name="VerBerkmoes N.C."/>
            <person name="Kuo A."/>
            <person name="Terry A."/>
            <person name="Pangilinan J."/>
            <person name="Lindquist E.A."/>
            <person name="Lucas S."/>
            <person name="Paulsen I.T."/>
            <person name="Hattenrath-Lehmann T.K."/>
            <person name="Talmage S.C."/>
            <person name="Walker E.A."/>
            <person name="Koch F."/>
            <person name="Burson A.M."/>
            <person name="Marcoval M.A."/>
            <person name="Tang Y.Z."/>
            <person name="Lecleir G.R."/>
            <person name="Coyne K.J."/>
            <person name="Berg G.M."/>
            <person name="Bertrand E.M."/>
            <person name="Saito M.A."/>
            <person name="Gladyshev V.N."/>
            <person name="Grigoriev I.V."/>
        </authorList>
    </citation>
    <scope>NUCLEOTIDE SEQUENCE [LARGE SCALE GENOMIC DNA]</scope>
    <source>
        <strain evidence="9">CCMP 1984</strain>
    </source>
</reference>
<dbReference type="EMBL" id="GL833142">
    <property type="protein sequence ID" value="EGB05321.1"/>
    <property type="molecule type" value="Genomic_DNA"/>
</dbReference>
<name>F0YHZ8_AURAN</name>
<dbReference type="RefSeq" id="XP_009039969.1">
    <property type="nucleotide sequence ID" value="XM_009041721.1"/>
</dbReference>
<dbReference type="GO" id="GO:0005815">
    <property type="term" value="C:microtubule organizing center"/>
    <property type="evidence" value="ECO:0007669"/>
    <property type="project" value="TreeGrafter"/>
</dbReference>
<dbReference type="eggNOG" id="ENOG502QPNA">
    <property type="taxonomic scope" value="Eukaryota"/>
</dbReference>
<feature type="region of interest" description="Disordered" evidence="7">
    <location>
        <begin position="1"/>
        <end position="27"/>
    </location>
</feature>
<dbReference type="OrthoDB" id="2119217at2759"/>
<dbReference type="Pfam" id="PF12317">
    <property type="entry name" value="IFT46_B_C"/>
    <property type="match status" value="1"/>
</dbReference>
<accession>F0YHZ8</accession>